<dbReference type="Proteomes" id="UP000429523">
    <property type="component" value="Unassembled WGS sequence"/>
</dbReference>
<protein>
    <recommendedName>
        <fullName evidence="8">DDE Tnp4 domain-containing protein</fullName>
    </recommendedName>
</protein>
<evidence type="ECO:0000313" key="6">
    <source>
        <dbReference type="Proteomes" id="UP000433483"/>
    </source>
</evidence>
<evidence type="ECO:0008006" key="8">
    <source>
        <dbReference type="Google" id="ProtNLM"/>
    </source>
</evidence>
<dbReference type="EMBL" id="QXGB01001952">
    <property type="protein sequence ID" value="KAE9183363.1"/>
    <property type="molecule type" value="Genomic_DNA"/>
</dbReference>
<keyword evidence="1" id="KW-0812">Transmembrane</keyword>
<evidence type="ECO:0000313" key="3">
    <source>
        <dbReference type="EMBL" id="KAE9183363.1"/>
    </source>
</evidence>
<keyword evidence="6" id="KW-1185">Reference proteome</keyword>
<evidence type="ECO:0000313" key="7">
    <source>
        <dbReference type="Proteomes" id="UP000440367"/>
    </source>
</evidence>
<dbReference type="Proteomes" id="UP000440367">
    <property type="component" value="Unassembled WGS sequence"/>
</dbReference>
<evidence type="ECO:0000256" key="1">
    <source>
        <dbReference type="SAM" id="Phobius"/>
    </source>
</evidence>
<reference evidence="5 6" key="1">
    <citation type="submission" date="2018-08" db="EMBL/GenBank/DDBJ databases">
        <title>Genomic investigation of the strawberry pathogen Phytophthora fragariae indicates pathogenicity is determined by transcriptional variation in three key races.</title>
        <authorList>
            <person name="Adams T.M."/>
            <person name="Armitage A.D."/>
            <person name="Sobczyk M.K."/>
            <person name="Bates H.J."/>
            <person name="Dunwell J.M."/>
            <person name="Nellist C.F."/>
            <person name="Harrison R.J."/>
        </authorList>
    </citation>
    <scope>NUCLEOTIDE SEQUENCE [LARGE SCALE GENOMIC DNA]</scope>
    <source>
        <strain evidence="4 7">BC-1</strain>
        <strain evidence="3 6">NOV-27</strain>
        <strain evidence="2 5">NOV-9</strain>
    </source>
</reference>
<sequence length="141" mass="15478">MTAHQCLALVLAWGRSAGPTSFLGLVFGATASVVSLFLRFGRRLLVKLLSTDINAHVRLPDPVDVEGLQDSISSKYPLLGSVYAVMDGLKLRLQASGRSEIQNMFYNGWTHDHYVSNVFVFSPQGLIIACTLNAPGWRRLT</sequence>
<feature type="transmembrane region" description="Helical" evidence="1">
    <location>
        <begin position="20"/>
        <end position="40"/>
    </location>
</feature>
<dbReference type="PANTHER" id="PTHR48471:SF1">
    <property type="entry name" value="DDE TNP4 DOMAIN-CONTAINING PROTEIN"/>
    <property type="match status" value="1"/>
</dbReference>
<keyword evidence="1" id="KW-1133">Transmembrane helix</keyword>
<evidence type="ECO:0000313" key="4">
    <source>
        <dbReference type="EMBL" id="KAE9195810.1"/>
    </source>
</evidence>
<evidence type="ECO:0000313" key="2">
    <source>
        <dbReference type="EMBL" id="KAE8929587.1"/>
    </source>
</evidence>
<accession>A0A6A3WDF7</accession>
<proteinExistence type="predicted"/>
<keyword evidence="1" id="KW-0472">Membrane</keyword>
<gene>
    <name evidence="4" type="ORF">PF002_g23219</name>
    <name evidence="3" type="ORF">PF005_g22125</name>
    <name evidence="2" type="ORF">PF009_g20298</name>
</gene>
<name>A0A6A3WDF7_9STRA</name>
<dbReference type="PANTHER" id="PTHR48471">
    <property type="entry name" value="DDE TNP4 DOMAIN-CONTAINING PROTEIN"/>
    <property type="match status" value="1"/>
</dbReference>
<organism evidence="3 6">
    <name type="scientific">Phytophthora fragariae</name>
    <dbReference type="NCBI Taxonomy" id="53985"/>
    <lineage>
        <taxon>Eukaryota</taxon>
        <taxon>Sar</taxon>
        <taxon>Stramenopiles</taxon>
        <taxon>Oomycota</taxon>
        <taxon>Peronosporomycetes</taxon>
        <taxon>Peronosporales</taxon>
        <taxon>Peronosporaceae</taxon>
        <taxon>Phytophthora</taxon>
    </lineage>
</organism>
<dbReference type="AlphaFoldDB" id="A0A6A3WDF7"/>
<dbReference type="EMBL" id="QXGF01001495">
    <property type="protein sequence ID" value="KAE8929587.1"/>
    <property type="molecule type" value="Genomic_DNA"/>
</dbReference>
<dbReference type="EMBL" id="QXGD01001970">
    <property type="protein sequence ID" value="KAE9195810.1"/>
    <property type="molecule type" value="Genomic_DNA"/>
</dbReference>
<dbReference type="Proteomes" id="UP000433483">
    <property type="component" value="Unassembled WGS sequence"/>
</dbReference>
<dbReference type="OrthoDB" id="45778at2759"/>
<comment type="caution">
    <text evidence="3">The sequence shown here is derived from an EMBL/GenBank/DDBJ whole genome shotgun (WGS) entry which is preliminary data.</text>
</comment>
<evidence type="ECO:0000313" key="5">
    <source>
        <dbReference type="Proteomes" id="UP000429523"/>
    </source>
</evidence>